<proteinExistence type="predicted"/>
<comment type="caution">
    <text evidence="1">The sequence shown here is derived from an EMBL/GenBank/DDBJ whole genome shotgun (WGS) entry which is preliminary data.</text>
</comment>
<name>E6QRL9_9ZZZZ</name>
<sequence length="38" mass="4422">MKWRVIYLLLVGTMARLRFSQSKFSTIRPVLICNALVP</sequence>
<accession>E6QRL9</accession>
<evidence type="ECO:0000313" key="1">
    <source>
        <dbReference type="EMBL" id="CBI09891.1"/>
    </source>
</evidence>
<protein>
    <submittedName>
        <fullName evidence="1">Uncharacterized protein</fullName>
    </submittedName>
</protein>
<dbReference type="EMBL" id="CABR01000056">
    <property type="protein sequence ID" value="CBI09891.1"/>
    <property type="molecule type" value="Genomic_DNA"/>
</dbReference>
<organism evidence="1">
    <name type="scientific">mine drainage metagenome</name>
    <dbReference type="NCBI Taxonomy" id="410659"/>
    <lineage>
        <taxon>unclassified sequences</taxon>
        <taxon>metagenomes</taxon>
        <taxon>ecological metagenomes</taxon>
    </lineage>
</organism>
<reference evidence="1" key="1">
    <citation type="submission" date="2009-10" db="EMBL/GenBank/DDBJ databases">
        <title>Diversity of trophic interactions inside an arsenic-rich microbial ecosystem.</title>
        <authorList>
            <person name="Bertin P.N."/>
            <person name="Heinrich-Salmeron A."/>
            <person name="Pelletier E."/>
            <person name="Goulhen-Chollet F."/>
            <person name="Arsene-Ploetze F."/>
            <person name="Gallien S."/>
            <person name="Calteau A."/>
            <person name="Vallenet D."/>
            <person name="Casiot C."/>
            <person name="Chane-Woon-Ming B."/>
            <person name="Giloteaux L."/>
            <person name="Barakat M."/>
            <person name="Bonnefoy V."/>
            <person name="Bruneel O."/>
            <person name="Chandler M."/>
            <person name="Cleiss J."/>
            <person name="Duran R."/>
            <person name="Elbaz-Poulichet F."/>
            <person name="Fonknechten N."/>
            <person name="Lauga B."/>
            <person name="Mornico D."/>
            <person name="Ortet P."/>
            <person name="Schaeffer C."/>
            <person name="Siguier P."/>
            <person name="Alexander Thil Smith A."/>
            <person name="Van Dorsselaer A."/>
            <person name="Weissenbach J."/>
            <person name="Medigue C."/>
            <person name="Le Paslier D."/>
        </authorList>
    </citation>
    <scope>NUCLEOTIDE SEQUENCE</scope>
</reference>
<dbReference type="AlphaFoldDB" id="E6QRL9"/>
<gene>
    <name evidence="1" type="ORF">CARN7_0638</name>
</gene>